<dbReference type="EC" id="2.1.1.193" evidence="3 12"/>
<keyword evidence="9 12" id="KW-0949">S-adenosyl-L-methionine</keyword>
<sequence length="242" mass="25962">MSSVFIDEALVDATRGGLLTLTGAEAKHAVTVTRVRVGERVLVGNGQGLLVRCVVETVQTGEVILNVEDVATVDQRHPQITLAQALAKGDRDERAVQMSTELGVTSIIPWQARRSVSRWDSAKASKGVQRWQTIAREATKQSLRAHIPQVRPLESPVTLAAYAATQRMLVLDPEATTPLSSIRLDDRPLLLVVGPEGGIDGAEMRRFADAGAERVRLGANVLRTSSAGPAALAVLNVISGHW</sequence>
<dbReference type="GO" id="GO:0070475">
    <property type="term" value="P:rRNA base methylation"/>
    <property type="evidence" value="ECO:0007669"/>
    <property type="project" value="TreeGrafter"/>
</dbReference>
<evidence type="ECO:0000313" key="16">
    <source>
        <dbReference type="Proteomes" id="UP000221369"/>
    </source>
</evidence>
<dbReference type="SUPFAM" id="SSF88697">
    <property type="entry name" value="PUA domain-like"/>
    <property type="match status" value="1"/>
</dbReference>
<dbReference type="NCBIfam" id="TIGR00046">
    <property type="entry name" value="RsmE family RNA methyltransferase"/>
    <property type="match status" value="1"/>
</dbReference>
<evidence type="ECO:0000256" key="1">
    <source>
        <dbReference type="ARBA" id="ARBA00004496"/>
    </source>
</evidence>
<dbReference type="Gene3D" id="2.40.240.20">
    <property type="entry name" value="Hypothetical PUA domain-like, domain 1"/>
    <property type="match status" value="1"/>
</dbReference>
<dbReference type="PIRSF" id="PIRSF015601">
    <property type="entry name" value="MTase_slr0722"/>
    <property type="match status" value="1"/>
</dbReference>
<evidence type="ECO:0000256" key="8">
    <source>
        <dbReference type="ARBA" id="ARBA00022679"/>
    </source>
</evidence>
<gene>
    <name evidence="15" type="ORF">ATJ78_2167</name>
</gene>
<evidence type="ECO:0000259" key="14">
    <source>
        <dbReference type="Pfam" id="PF20260"/>
    </source>
</evidence>
<keyword evidence="7 12" id="KW-0489">Methyltransferase</keyword>
<name>A0A2A9DZ05_9MICO</name>
<evidence type="ECO:0000256" key="7">
    <source>
        <dbReference type="ARBA" id="ARBA00022603"/>
    </source>
</evidence>
<keyword evidence="6 12" id="KW-0698">rRNA processing</keyword>
<evidence type="ECO:0000256" key="6">
    <source>
        <dbReference type="ARBA" id="ARBA00022552"/>
    </source>
</evidence>
<dbReference type="InterPro" id="IPR046886">
    <property type="entry name" value="RsmE_MTase_dom"/>
</dbReference>
<dbReference type="GO" id="GO:0070042">
    <property type="term" value="F:rRNA (uridine-N3-)-methyltransferase activity"/>
    <property type="evidence" value="ECO:0007669"/>
    <property type="project" value="TreeGrafter"/>
</dbReference>
<comment type="subcellular location">
    <subcellularLocation>
        <location evidence="1 12">Cytoplasm</location>
    </subcellularLocation>
</comment>
<organism evidence="15 16">
    <name type="scientific">Paramicrobacterium agarici</name>
    <dbReference type="NCBI Taxonomy" id="630514"/>
    <lineage>
        <taxon>Bacteria</taxon>
        <taxon>Bacillati</taxon>
        <taxon>Actinomycetota</taxon>
        <taxon>Actinomycetes</taxon>
        <taxon>Micrococcales</taxon>
        <taxon>Microbacteriaceae</taxon>
        <taxon>Paramicrobacterium</taxon>
    </lineage>
</organism>
<evidence type="ECO:0000256" key="4">
    <source>
        <dbReference type="ARBA" id="ARBA00013673"/>
    </source>
</evidence>
<dbReference type="InterPro" id="IPR015947">
    <property type="entry name" value="PUA-like_sf"/>
</dbReference>
<evidence type="ECO:0000256" key="3">
    <source>
        <dbReference type="ARBA" id="ARBA00012328"/>
    </source>
</evidence>
<dbReference type="AlphaFoldDB" id="A0A2A9DZ05"/>
<dbReference type="EMBL" id="PDJE01000001">
    <property type="protein sequence ID" value="PFG31212.1"/>
    <property type="molecule type" value="Genomic_DNA"/>
</dbReference>
<evidence type="ECO:0000256" key="11">
    <source>
        <dbReference type="ARBA" id="ARBA00047944"/>
    </source>
</evidence>
<evidence type="ECO:0000256" key="10">
    <source>
        <dbReference type="ARBA" id="ARBA00025699"/>
    </source>
</evidence>
<feature type="domain" description="Ribosomal RNA small subunit methyltransferase E methyltransferase" evidence="13">
    <location>
        <begin position="77"/>
        <end position="235"/>
    </location>
</feature>
<dbReference type="PANTHER" id="PTHR30027:SF3">
    <property type="entry name" value="16S RRNA (URACIL(1498)-N(3))-METHYLTRANSFERASE"/>
    <property type="match status" value="1"/>
</dbReference>
<dbReference type="Pfam" id="PF04452">
    <property type="entry name" value="Methyltrans_RNA"/>
    <property type="match status" value="1"/>
</dbReference>
<dbReference type="Proteomes" id="UP000221369">
    <property type="component" value="Unassembled WGS sequence"/>
</dbReference>
<accession>A0A2A9DZ05</accession>
<evidence type="ECO:0000256" key="5">
    <source>
        <dbReference type="ARBA" id="ARBA00022490"/>
    </source>
</evidence>
<protein>
    <recommendedName>
        <fullName evidence="4 12">Ribosomal RNA small subunit methyltransferase E</fullName>
        <ecNumber evidence="3 12">2.1.1.193</ecNumber>
    </recommendedName>
</protein>
<evidence type="ECO:0000256" key="12">
    <source>
        <dbReference type="PIRNR" id="PIRNR015601"/>
    </source>
</evidence>
<dbReference type="InterPro" id="IPR029028">
    <property type="entry name" value="Alpha/beta_knot_MTases"/>
</dbReference>
<dbReference type="InterPro" id="IPR006700">
    <property type="entry name" value="RsmE"/>
</dbReference>
<dbReference type="Pfam" id="PF20260">
    <property type="entry name" value="PUA_4"/>
    <property type="match status" value="1"/>
</dbReference>
<comment type="caution">
    <text evidence="15">The sequence shown here is derived from an EMBL/GenBank/DDBJ whole genome shotgun (WGS) entry which is preliminary data.</text>
</comment>
<dbReference type="InterPro" id="IPR029026">
    <property type="entry name" value="tRNA_m1G_MTases_N"/>
</dbReference>
<dbReference type="SUPFAM" id="SSF75217">
    <property type="entry name" value="alpha/beta knot"/>
    <property type="match status" value="1"/>
</dbReference>
<dbReference type="Gene3D" id="3.40.1280.10">
    <property type="match status" value="1"/>
</dbReference>
<dbReference type="GO" id="GO:0005737">
    <property type="term" value="C:cytoplasm"/>
    <property type="evidence" value="ECO:0007669"/>
    <property type="project" value="UniProtKB-SubCell"/>
</dbReference>
<evidence type="ECO:0000259" key="13">
    <source>
        <dbReference type="Pfam" id="PF04452"/>
    </source>
</evidence>
<keyword evidence="5 12" id="KW-0963">Cytoplasm</keyword>
<keyword evidence="16" id="KW-1185">Reference proteome</keyword>
<dbReference type="NCBIfam" id="NF008693">
    <property type="entry name" value="PRK11713.2-3"/>
    <property type="match status" value="1"/>
</dbReference>
<reference evidence="15 16" key="1">
    <citation type="submission" date="2017-10" db="EMBL/GenBank/DDBJ databases">
        <title>Sequencing the genomes of 1000 actinobacteria strains.</title>
        <authorList>
            <person name="Klenk H.-P."/>
        </authorList>
    </citation>
    <scope>NUCLEOTIDE SEQUENCE [LARGE SCALE GENOMIC DNA]</scope>
    <source>
        <strain evidence="15 16">DSM 21798</strain>
    </source>
</reference>
<feature type="domain" description="Ribosomal RNA small subunit methyltransferase E PUA-like" evidence="14">
    <location>
        <begin position="21"/>
        <end position="67"/>
    </location>
</feature>
<comment type="catalytic activity">
    <reaction evidence="11 12">
        <text>uridine(1498) in 16S rRNA + S-adenosyl-L-methionine = N(3)-methyluridine(1498) in 16S rRNA + S-adenosyl-L-homocysteine + H(+)</text>
        <dbReference type="Rhea" id="RHEA:42920"/>
        <dbReference type="Rhea" id="RHEA-COMP:10283"/>
        <dbReference type="Rhea" id="RHEA-COMP:10284"/>
        <dbReference type="ChEBI" id="CHEBI:15378"/>
        <dbReference type="ChEBI" id="CHEBI:57856"/>
        <dbReference type="ChEBI" id="CHEBI:59789"/>
        <dbReference type="ChEBI" id="CHEBI:65315"/>
        <dbReference type="ChEBI" id="CHEBI:74502"/>
        <dbReference type="EC" id="2.1.1.193"/>
    </reaction>
</comment>
<dbReference type="RefSeq" id="WP_098407584.1">
    <property type="nucleotide sequence ID" value="NZ_PDJE01000001.1"/>
</dbReference>
<evidence type="ECO:0000313" key="15">
    <source>
        <dbReference type="EMBL" id="PFG31212.1"/>
    </source>
</evidence>
<dbReference type="InterPro" id="IPR046887">
    <property type="entry name" value="RsmE_PUA-like"/>
</dbReference>
<dbReference type="CDD" id="cd18084">
    <property type="entry name" value="RsmE-like"/>
    <property type="match status" value="1"/>
</dbReference>
<proteinExistence type="inferred from homology"/>
<comment type="function">
    <text evidence="10 12">Specifically methylates the N3 position of the uracil ring of uridine 1498 (m3U1498) in 16S rRNA. Acts on the fully assembled 30S ribosomal subunit.</text>
</comment>
<comment type="similarity">
    <text evidence="2 12">Belongs to the RNA methyltransferase RsmE family.</text>
</comment>
<evidence type="ECO:0000256" key="2">
    <source>
        <dbReference type="ARBA" id="ARBA00005528"/>
    </source>
</evidence>
<evidence type="ECO:0000256" key="9">
    <source>
        <dbReference type="ARBA" id="ARBA00022691"/>
    </source>
</evidence>
<dbReference type="PANTHER" id="PTHR30027">
    <property type="entry name" value="RIBOSOMAL RNA SMALL SUBUNIT METHYLTRANSFERASE E"/>
    <property type="match status" value="1"/>
</dbReference>
<keyword evidence="8 12" id="KW-0808">Transferase</keyword>